<dbReference type="Proteomes" id="UP000475155">
    <property type="component" value="Unassembled WGS sequence"/>
</dbReference>
<keyword evidence="1" id="KW-0472">Membrane</keyword>
<proteinExistence type="predicted"/>
<dbReference type="EMBL" id="WHZU01000002">
    <property type="protein sequence ID" value="NEH10809.1"/>
    <property type="molecule type" value="Genomic_DNA"/>
</dbReference>
<feature type="transmembrane region" description="Helical" evidence="1">
    <location>
        <begin position="140"/>
        <end position="161"/>
    </location>
</feature>
<feature type="transmembrane region" description="Helical" evidence="1">
    <location>
        <begin position="61"/>
        <end position="86"/>
    </location>
</feature>
<accession>A0ABX0CD31</accession>
<gene>
    <name evidence="2" type="ORF">GFD18_01645</name>
</gene>
<evidence type="ECO:0000313" key="3">
    <source>
        <dbReference type="Proteomes" id="UP000475155"/>
    </source>
</evidence>
<feature type="transmembrane region" description="Helical" evidence="1">
    <location>
        <begin position="98"/>
        <end position="120"/>
    </location>
</feature>
<keyword evidence="1" id="KW-0812">Transmembrane</keyword>
<comment type="caution">
    <text evidence="2">The sequence shown here is derived from an EMBL/GenBank/DDBJ whole genome shotgun (WGS) entry which is preliminary data.</text>
</comment>
<sequence>MTDKNHSLRTSASSPAAAADTAEGPVPLMLAQAIIVASVMCVCEIICAPVVISMASGAFALVPWAAVACLLAVVFMAILGFAFLWLADNLSHNFPVRFAPVSYGIVGMASFGIWGGLIYPTFINSVLEPAGLPSISGGDVWAIAFNCAIIGLVGFLLAAIFAPRLSRRVPACVAMGVVVLALSALGAFFLWGFYSALG</sequence>
<feature type="transmembrane region" description="Helical" evidence="1">
    <location>
        <begin position="173"/>
        <end position="194"/>
    </location>
</feature>
<evidence type="ECO:0000256" key="1">
    <source>
        <dbReference type="SAM" id="Phobius"/>
    </source>
</evidence>
<dbReference type="RefSeq" id="WP_163199733.1">
    <property type="nucleotide sequence ID" value="NZ_WHZU01000002.1"/>
</dbReference>
<feature type="transmembrane region" description="Helical" evidence="1">
    <location>
        <begin position="33"/>
        <end position="55"/>
    </location>
</feature>
<protein>
    <submittedName>
        <fullName evidence="2">4-hydroxybenzoate polyprenyltransferase</fullName>
    </submittedName>
</protein>
<organism evidence="2 3">
    <name type="scientific">Bifidobacterium saimiriisciurei</name>
    <dbReference type="NCBI Taxonomy" id="2661627"/>
    <lineage>
        <taxon>Bacteria</taxon>
        <taxon>Bacillati</taxon>
        <taxon>Actinomycetota</taxon>
        <taxon>Actinomycetes</taxon>
        <taxon>Bifidobacteriales</taxon>
        <taxon>Bifidobacteriaceae</taxon>
        <taxon>Bifidobacterium</taxon>
    </lineage>
</organism>
<reference evidence="2 3" key="1">
    <citation type="submission" date="2019-10" db="EMBL/GenBank/DDBJ databases">
        <title>Bifidobacterium from non-human primates.</title>
        <authorList>
            <person name="Modesto M."/>
        </authorList>
    </citation>
    <scope>NUCLEOTIDE SEQUENCE [LARGE SCALE GENOMIC DNA]</scope>
    <source>
        <strain evidence="2 3">SMA1</strain>
    </source>
</reference>
<keyword evidence="1" id="KW-1133">Transmembrane helix</keyword>
<evidence type="ECO:0000313" key="2">
    <source>
        <dbReference type="EMBL" id="NEH10809.1"/>
    </source>
</evidence>
<name>A0ABX0CD31_9BIFI</name>
<keyword evidence="3" id="KW-1185">Reference proteome</keyword>